<evidence type="ECO:0000256" key="1">
    <source>
        <dbReference type="SAM" id="MobiDB-lite"/>
    </source>
</evidence>
<proteinExistence type="predicted"/>
<feature type="region of interest" description="Disordered" evidence="1">
    <location>
        <begin position="29"/>
        <end position="76"/>
    </location>
</feature>
<feature type="transmembrane region" description="Helical" evidence="2">
    <location>
        <begin position="302"/>
        <end position="326"/>
    </location>
</feature>
<keyword evidence="2" id="KW-0812">Transmembrane</keyword>
<organism evidence="3 4">
    <name type="scientific">Pelagibacterium lacus</name>
    <dbReference type="NCBI Taxonomy" id="2282655"/>
    <lineage>
        <taxon>Bacteria</taxon>
        <taxon>Pseudomonadati</taxon>
        <taxon>Pseudomonadota</taxon>
        <taxon>Alphaproteobacteria</taxon>
        <taxon>Hyphomicrobiales</taxon>
        <taxon>Devosiaceae</taxon>
        <taxon>Pelagibacterium</taxon>
    </lineage>
</organism>
<feature type="region of interest" description="Disordered" evidence="1">
    <location>
        <begin position="232"/>
        <end position="272"/>
    </location>
</feature>
<dbReference type="RefSeq" id="WP_114645548.1">
    <property type="nucleotide sequence ID" value="NZ_QQNH01000007.1"/>
</dbReference>
<gene>
    <name evidence="3" type="ORF">DVH29_07500</name>
</gene>
<feature type="region of interest" description="Disordered" evidence="1">
    <location>
        <begin position="426"/>
        <end position="447"/>
    </location>
</feature>
<keyword evidence="2" id="KW-0472">Membrane</keyword>
<accession>A0A369W7R3</accession>
<evidence type="ECO:0000256" key="2">
    <source>
        <dbReference type="SAM" id="Phobius"/>
    </source>
</evidence>
<protein>
    <submittedName>
        <fullName evidence="3">Uncharacterized protein</fullName>
    </submittedName>
</protein>
<name>A0A369W7R3_9HYPH</name>
<evidence type="ECO:0000313" key="3">
    <source>
        <dbReference type="EMBL" id="RDE09292.1"/>
    </source>
</evidence>
<feature type="compositionally biased region" description="Basic and acidic residues" evidence="1">
    <location>
        <begin position="52"/>
        <end position="63"/>
    </location>
</feature>
<evidence type="ECO:0000313" key="4">
    <source>
        <dbReference type="Proteomes" id="UP000253759"/>
    </source>
</evidence>
<comment type="caution">
    <text evidence="3">The sequence shown here is derived from an EMBL/GenBank/DDBJ whole genome shotgun (WGS) entry which is preliminary data.</text>
</comment>
<keyword evidence="2" id="KW-1133">Transmembrane helix</keyword>
<sequence>MTSNRQDSSPETQDSDDLIAELARLVAKDARTTSAQSEAYARAEPSFVPEPSRADEPAARDEESQVQQPEPDHYRVEDYDSDRMEAFDFGFEQAPESPVDESDDPIAGLIADAEVEAYARDVDEEAAWQDDAQDIPYSAYEPEPIPSYAAAPAEQYAPPSPAERDTDPLREIEALIGDVARASTAATTDSAMPGRRVKSIFLEDDATNSAVDAAESAILAAAAATGASVRRVESAPEPAAPASQWAGQEEPPQARNESIPDPLFAAPPQPPYDDRVDAAALDDDEFYAEEEMERPRRSRNLLAGYLIPIAAGAVLVALIGGAYVMFFAGQSEPGEAPVLTADASPVKEEAAPPAQSAAADSVVFNEIEGNSNPVAEELVSRDQTGGVSGSDVASAIAIDEGEIALANRPVRTVTVRPDGTIVPADDSVAGSNVLPVDRPNVPEVPNSTMTSDPIGAAIAEAMAGAGGELSFESPAAPDVGEEGDGVVATGNSAEAADVQPVSVPMPVARPETIAVAAAPESASQPTPSTQAPATSNPAAWVQLSSQRTEEAARAGIPDLERRYGSLFNGAAPEVNRVDLGERGIYYRVRLPQPTLADANAVCGAIQGQGGDCFVLNN</sequence>
<dbReference type="AlphaFoldDB" id="A0A369W7R3"/>
<dbReference type="EMBL" id="QQNH01000007">
    <property type="protein sequence ID" value="RDE09292.1"/>
    <property type="molecule type" value="Genomic_DNA"/>
</dbReference>
<dbReference type="Proteomes" id="UP000253759">
    <property type="component" value="Unassembled WGS sequence"/>
</dbReference>
<keyword evidence="4" id="KW-1185">Reference proteome</keyword>
<dbReference type="OrthoDB" id="7338235at2"/>
<feature type="region of interest" description="Disordered" evidence="1">
    <location>
        <begin position="126"/>
        <end position="145"/>
    </location>
</feature>
<reference evidence="4" key="1">
    <citation type="submission" date="2018-07" db="EMBL/GenBank/DDBJ databases">
        <authorList>
            <person name="Liu B.-T."/>
            <person name="Du Z."/>
        </authorList>
    </citation>
    <scope>NUCLEOTIDE SEQUENCE [LARGE SCALE GENOMIC DNA]</scope>
    <source>
        <strain evidence="4">XYN52</strain>
    </source>
</reference>